<protein>
    <submittedName>
        <fullName evidence="2">Uncharacterized protein</fullName>
    </submittedName>
</protein>
<keyword evidence="3" id="KW-1185">Reference proteome</keyword>
<comment type="caution">
    <text evidence="2">The sequence shown here is derived from an EMBL/GenBank/DDBJ whole genome shotgun (WGS) entry which is preliminary data.</text>
</comment>
<evidence type="ECO:0000313" key="2">
    <source>
        <dbReference type="EMBL" id="KAK4429147.1"/>
    </source>
</evidence>
<dbReference type="AlphaFoldDB" id="A0AAE1YFP8"/>
<feature type="region of interest" description="Disordered" evidence="1">
    <location>
        <begin position="314"/>
        <end position="356"/>
    </location>
</feature>
<proteinExistence type="predicted"/>
<dbReference type="EMBL" id="JACGWO010000004">
    <property type="protein sequence ID" value="KAK4429147.1"/>
    <property type="molecule type" value="Genomic_DNA"/>
</dbReference>
<sequence length="356" mass="40887">MVTRARARGRGTSLHIRDENEELLGVESSHVAQHEQKTSSNTLPRAPDLHTEVDETIPLEGNNPIIGEASDDMRYRWNDLTDMQMRKVWNENASSRLREMIYRAKQNALENASKELGRELRALDMIGRGPDWMHTHIWDELVEKHRSGENYKGKCITAQKNRMIEKEGCITKHTDGSIPQGAHKMRMEKELGCEVSELELFHRTHRRNHGTGDCIDNKSKKVNEDYMAEIGGNYESTESSFDMQSSCEVTGGPCKGRIYGFGRSQSSDRFSRISITSTLRESEERYNELTKAMDEKYNELTMKMQEELLRQEAESKKMLEQALEDSGPRHDKHNDFSDQRDDITSVAQGHGSLHRD</sequence>
<dbReference type="Proteomes" id="UP001293254">
    <property type="component" value="Unassembled WGS sequence"/>
</dbReference>
<name>A0AAE1YFP8_9LAMI</name>
<reference evidence="2" key="1">
    <citation type="submission" date="2020-06" db="EMBL/GenBank/DDBJ databases">
        <authorList>
            <person name="Li T."/>
            <person name="Hu X."/>
            <person name="Zhang T."/>
            <person name="Song X."/>
            <person name="Zhang H."/>
            <person name="Dai N."/>
            <person name="Sheng W."/>
            <person name="Hou X."/>
            <person name="Wei L."/>
        </authorList>
    </citation>
    <scope>NUCLEOTIDE SEQUENCE</scope>
    <source>
        <strain evidence="2">3651</strain>
        <tissue evidence="2">Leaf</tissue>
    </source>
</reference>
<accession>A0AAE1YFP8</accession>
<reference evidence="2" key="2">
    <citation type="journal article" date="2024" name="Plant">
        <title>Genomic evolution and insights into agronomic trait innovations of Sesamum species.</title>
        <authorList>
            <person name="Miao H."/>
            <person name="Wang L."/>
            <person name="Qu L."/>
            <person name="Liu H."/>
            <person name="Sun Y."/>
            <person name="Le M."/>
            <person name="Wang Q."/>
            <person name="Wei S."/>
            <person name="Zheng Y."/>
            <person name="Lin W."/>
            <person name="Duan Y."/>
            <person name="Cao H."/>
            <person name="Xiong S."/>
            <person name="Wang X."/>
            <person name="Wei L."/>
            <person name="Li C."/>
            <person name="Ma Q."/>
            <person name="Ju M."/>
            <person name="Zhao R."/>
            <person name="Li G."/>
            <person name="Mu C."/>
            <person name="Tian Q."/>
            <person name="Mei H."/>
            <person name="Zhang T."/>
            <person name="Gao T."/>
            <person name="Zhang H."/>
        </authorList>
    </citation>
    <scope>NUCLEOTIDE SEQUENCE</scope>
    <source>
        <strain evidence="2">3651</strain>
    </source>
</reference>
<feature type="compositionally biased region" description="Basic and acidic residues" evidence="1">
    <location>
        <begin position="326"/>
        <end position="343"/>
    </location>
</feature>
<evidence type="ECO:0000313" key="3">
    <source>
        <dbReference type="Proteomes" id="UP001293254"/>
    </source>
</evidence>
<evidence type="ECO:0000256" key="1">
    <source>
        <dbReference type="SAM" id="MobiDB-lite"/>
    </source>
</evidence>
<dbReference type="InterPro" id="IPR004252">
    <property type="entry name" value="Probable_transposase_24"/>
</dbReference>
<feature type="region of interest" description="Disordered" evidence="1">
    <location>
        <begin position="28"/>
        <end position="48"/>
    </location>
</feature>
<organism evidence="2 3">
    <name type="scientific">Sesamum alatum</name>
    <dbReference type="NCBI Taxonomy" id="300844"/>
    <lineage>
        <taxon>Eukaryota</taxon>
        <taxon>Viridiplantae</taxon>
        <taxon>Streptophyta</taxon>
        <taxon>Embryophyta</taxon>
        <taxon>Tracheophyta</taxon>
        <taxon>Spermatophyta</taxon>
        <taxon>Magnoliopsida</taxon>
        <taxon>eudicotyledons</taxon>
        <taxon>Gunneridae</taxon>
        <taxon>Pentapetalae</taxon>
        <taxon>asterids</taxon>
        <taxon>lamiids</taxon>
        <taxon>Lamiales</taxon>
        <taxon>Pedaliaceae</taxon>
        <taxon>Sesamum</taxon>
    </lineage>
</organism>
<dbReference type="Pfam" id="PF03004">
    <property type="entry name" value="Transposase_24"/>
    <property type="match status" value="1"/>
</dbReference>
<gene>
    <name evidence="2" type="ORF">Salat_1214900</name>
</gene>